<dbReference type="EMBL" id="QVTD01000001">
    <property type="protein sequence ID" value="RFU66660.1"/>
    <property type="molecule type" value="Genomic_DNA"/>
</dbReference>
<dbReference type="GO" id="GO:0008270">
    <property type="term" value="F:zinc ion binding"/>
    <property type="evidence" value="ECO:0007669"/>
    <property type="project" value="InterPro"/>
</dbReference>
<feature type="domain" description="Peptidase M14" evidence="2">
    <location>
        <begin position="188"/>
        <end position="341"/>
    </location>
</feature>
<protein>
    <submittedName>
        <fullName evidence="3">X-prolyl-dipeptidyl aminopeptidase</fullName>
    </submittedName>
</protein>
<dbReference type="CDD" id="cd06244">
    <property type="entry name" value="M14-like"/>
    <property type="match status" value="1"/>
</dbReference>
<sequence>MRCMKNKSVSVLLAFLLSFSVLLTPAQAVTTTEAQPDTAALTVSNPNISMTEARDIEVTVDFGYRPDDLSNLQWTLGDKPLDQWKKWDPAAKAYSGDSYITMKEAPAFVGDSTKIKATLHFDLLYGTNDVSPRSLRVLYPELINHYDLAVKDSGKNNTAKTSLKLNVYDEYLKWDEIKPEIDKIQKEAKKGRYISYEPLGKSVEGRPMHFVVIGKDKASVDQYLKEVAQQKKDNPEEMKKKLKQGKLKNYKVPVWINNIHPDESPGVDAIVEMYRTFATKDETTYKTTDAQGREKNVTLNVDKTLDNVILLFNFTQNPDGRFHNTRRNVNDFDLNRDNTYQTQTETQTLSRGLAKWAPISLIDFHGFYNEFVIEPCTPPHNPNYEYDLLMDGMLPNAHEMGKAGIANTDYDSYLIPLEDWPNKFDDATPSYTSTFSMFHGAMGHTVEIPDLNGESYKALVYAGLAGVKYAADNKSRLFRNQLEIYARGVAGEDDRGVDEWLENPEGEEIGRPRGKNENFFPEYYVIPASKGLQKNVIEAHKMAEYLLRNGIKVDKLKTETKVGKVKYPAGTYVVNMHQALRGFANAVLFKGEDLSEWEEMYAEVVNNFPDLRGFTTHEIRVESAFKGKTAPVQKVVFPKTATPAKSDYYVVKNSNNEAVKAVNSLLKQNKAVGQLTVAGKGYSIGDFVLKKADLALVQNKYYLDVTTYDRKGKTKKLVQPKVFNAGSGQTKFVLGQLGFTIENDLAKADVIVDDSGLGDKEAISAGKPYVGIGYSALDFVKKSNLLPGFDVATTTGSRAYHEGLVWADVIGNNPLTAGYGKQEKLYIATGSWIKSIPGDATVLAKVNAKSNFFISGWWPKHDALKGQAIAITKGNITLFANDITNKDHPQYSYRLLANSIYGSKR</sequence>
<proteinExistence type="predicted"/>
<dbReference type="GO" id="GO:0004177">
    <property type="term" value="F:aminopeptidase activity"/>
    <property type="evidence" value="ECO:0007669"/>
    <property type="project" value="UniProtKB-KW"/>
</dbReference>
<dbReference type="InterPro" id="IPR000834">
    <property type="entry name" value="Peptidase_M14"/>
</dbReference>
<organism evidence="3 4">
    <name type="scientific">Peribacillus glennii</name>
    <dbReference type="NCBI Taxonomy" id="2303991"/>
    <lineage>
        <taxon>Bacteria</taxon>
        <taxon>Bacillati</taxon>
        <taxon>Bacillota</taxon>
        <taxon>Bacilli</taxon>
        <taxon>Bacillales</taxon>
        <taxon>Bacillaceae</taxon>
        <taxon>Peribacillus</taxon>
    </lineage>
</organism>
<keyword evidence="3" id="KW-0378">Hydrolase</keyword>
<comment type="caution">
    <text evidence="3">The sequence shown here is derived from an EMBL/GenBank/DDBJ whole genome shotgun (WGS) entry which is preliminary data.</text>
</comment>
<reference evidence="3 4" key="1">
    <citation type="submission" date="2018-08" db="EMBL/GenBank/DDBJ databases">
        <title>Bacillus chawlae sp. nov., Bacillus glennii sp. nov., and Bacillus saganii sp. nov. Isolated from the Vehicle Assembly Building at Kennedy Space Center where the Viking Spacecraft were Assembled.</title>
        <authorList>
            <person name="Seuylemezian A."/>
            <person name="Vaishampayan P."/>
        </authorList>
    </citation>
    <scope>NUCLEOTIDE SEQUENCE [LARGE SCALE GENOMIC DNA]</scope>
    <source>
        <strain evidence="3 4">V44-8</strain>
    </source>
</reference>
<gene>
    <name evidence="3" type="ORF">D0466_00660</name>
</gene>
<dbReference type="AlphaFoldDB" id="A0A372LJK5"/>
<keyword evidence="1" id="KW-0732">Signal</keyword>
<keyword evidence="3" id="KW-0031">Aminopeptidase</keyword>
<accession>A0A372LJK5</accession>
<evidence type="ECO:0000313" key="4">
    <source>
        <dbReference type="Proteomes" id="UP000262939"/>
    </source>
</evidence>
<keyword evidence="3" id="KW-0645">Protease</keyword>
<dbReference type="Gene3D" id="3.40.630.10">
    <property type="entry name" value="Zn peptidases"/>
    <property type="match status" value="1"/>
</dbReference>
<dbReference type="GO" id="GO:0006508">
    <property type="term" value="P:proteolysis"/>
    <property type="evidence" value="ECO:0007669"/>
    <property type="project" value="InterPro"/>
</dbReference>
<feature type="chain" id="PRO_5016654653" evidence="1">
    <location>
        <begin position="29"/>
        <end position="905"/>
    </location>
</feature>
<evidence type="ECO:0000313" key="3">
    <source>
        <dbReference type="EMBL" id="RFU66660.1"/>
    </source>
</evidence>
<evidence type="ECO:0000256" key="1">
    <source>
        <dbReference type="SAM" id="SignalP"/>
    </source>
</evidence>
<dbReference type="Proteomes" id="UP000262939">
    <property type="component" value="Unassembled WGS sequence"/>
</dbReference>
<keyword evidence="4" id="KW-1185">Reference proteome</keyword>
<feature type="signal peptide" evidence="1">
    <location>
        <begin position="1"/>
        <end position="28"/>
    </location>
</feature>
<dbReference type="GO" id="GO:0004181">
    <property type="term" value="F:metallocarboxypeptidase activity"/>
    <property type="evidence" value="ECO:0007669"/>
    <property type="project" value="InterPro"/>
</dbReference>
<dbReference type="SUPFAM" id="SSF53187">
    <property type="entry name" value="Zn-dependent exopeptidases"/>
    <property type="match status" value="1"/>
</dbReference>
<dbReference type="Pfam" id="PF00246">
    <property type="entry name" value="Peptidase_M14"/>
    <property type="match status" value="1"/>
</dbReference>
<name>A0A372LJK5_9BACI</name>
<evidence type="ECO:0000259" key="2">
    <source>
        <dbReference type="Pfam" id="PF00246"/>
    </source>
</evidence>